<dbReference type="Proteomes" id="UP000050384">
    <property type="component" value="Unassembled WGS sequence"/>
</dbReference>
<proteinExistence type="predicted"/>
<name>A0A0Q0AG12_PSESX</name>
<sequence>MVAGVDQLPTVICSAQYREAQQRPLRQIETLLTVGLRPVIEPVLGFAPRIQLDKRQRHLTLYHLQRLLALADKTAAQHLVIIDR</sequence>
<reference evidence="1 2" key="1">
    <citation type="submission" date="2015-09" db="EMBL/GenBank/DDBJ databases">
        <title>Genome announcement of multiple Pseudomonas syringae strains.</title>
        <authorList>
            <person name="Thakur S."/>
            <person name="Wang P.W."/>
            <person name="Gong Y."/>
            <person name="Weir B.S."/>
            <person name="Guttman D.S."/>
        </authorList>
    </citation>
    <scope>NUCLEOTIDE SEQUENCE [LARGE SCALE GENOMIC DNA]</scope>
    <source>
        <strain evidence="1 2">ICMP16929</strain>
    </source>
</reference>
<comment type="caution">
    <text evidence="1">The sequence shown here is derived from an EMBL/GenBank/DDBJ whole genome shotgun (WGS) entry which is preliminary data.</text>
</comment>
<protein>
    <submittedName>
        <fullName evidence="1">Urease subunit alpha</fullName>
    </submittedName>
</protein>
<gene>
    <name evidence="1" type="ORF">ALO94_200581</name>
</gene>
<evidence type="ECO:0000313" key="2">
    <source>
        <dbReference type="Proteomes" id="UP000050384"/>
    </source>
</evidence>
<dbReference type="EMBL" id="LJRI01001424">
    <property type="protein sequence ID" value="KPY61709.1"/>
    <property type="molecule type" value="Genomic_DNA"/>
</dbReference>
<accession>A0A0Q0AG12</accession>
<evidence type="ECO:0000313" key="1">
    <source>
        <dbReference type="EMBL" id="KPY61709.1"/>
    </source>
</evidence>
<dbReference type="AlphaFoldDB" id="A0A0Q0AG12"/>
<organism evidence="1 2">
    <name type="scientific">Pseudomonas syringae pv. spinaceae</name>
    <dbReference type="NCBI Taxonomy" id="264459"/>
    <lineage>
        <taxon>Bacteria</taxon>
        <taxon>Pseudomonadati</taxon>
        <taxon>Pseudomonadota</taxon>
        <taxon>Gammaproteobacteria</taxon>
        <taxon>Pseudomonadales</taxon>
        <taxon>Pseudomonadaceae</taxon>
        <taxon>Pseudomonas</taxon>
        <taxon>Pseudomonas syringae</taxon>
    </lineage>
</organism>